<keyword evidence="1" id="KW-0645">Protease</keyword>
<dbReference type="InterPro" id="IPR022499">
    <property type="entry name" value="PRTRC_protein-A"/>
</dbReference>
<name>G6EJV6_9SPHN</name>
<dbReference type="InterPro" id="IPR028090">
    <property type="entry name" value="JAB_dom_prok"/>
</dbReference>
<evidence type="ECO:0000313" key="8">
    <source>
        <dbReference type="EMBL" id="EHJ58436.1"/>
    </source>
</evidence>
<proteinExistence type="predicted"/>
<evidence type="ECO:0008006" key="10">
    <source>
        <dbReference type="Google" id="ProtNLM"/>
    </source>
</evidence>
<dbReference type="EMBL" id="AGFM01000081">
    <property type="protein sequence ID" value="EHJ58436.1"/>
    <property type="molecule type" value="Genomic_DNA"/>
</dbReference>
<reference evidence="8 9" key="1">
    <citation type="journal article" date="2012" name="J. Bacteriol.">
        <title>Genome sequence of benzo(a)pyrene-degrading bacterium Novosphingobium pentaromativorans US6-1.</title>
        <authorList>
            <person name="Luo Y.R."/>
            <person name="Kang S.G."/>
            <person name="Kim S.J."/>
            <person name="Kim M.R."/>
            <person name="Li N."/>
            <person name="Lee J.H."/>
            <person name="Kwon K.K."/>
        </authorList>
    </citation>
    <scope>NUCLEOTIDE SEQUENCE [LARGE SCALE GENOMIC DNA]</scope>
    <source>
        <strain evidence="8 9">US6-1</strain>
    </source>
</reference>
<dbReference type="SUPFAM" id="SSF102712">
    <property type="entry name" value="JAB1/MPN domain"/>
    <property type="match status" value="1"/>
</dbReference>
<evidence type="ECO:0000313" key="9">
    <source>
        <dbReference type="Proteomes" id="UP000004030"/>
    </source>
</evidence>
<evidence type="ECO:0000256" key="3">
    <source>
        <dbReference type="ARBA" id="ARBA00022801"/>
    </source>
</evidence>
<dbReference type="Pfam" id="PF09436">
    <property type="entry name" value="DUF2016"/>
    <property type="match status" value="1"/>
</dbReference>
<keyword evidence="4" id="KW-0862">Zinc</keyword>
<keyword evidence="2" id="KW-0479">Metal-binding</keyword>
<dbReference type="OrthoDB" id="7500272at2"/>
<protein>
    <recommendedName>
        <fullName evidence="10">PRTRC system protein A</fullName>
    </recommendedName>
</protein>
<dbReference type="GO" id="GO:0008237">
    <property type="term" value="F:metallopeptidase activity"/>
    <property type="evidence" value="ECO:0007669"/>
    <property type="project" value="UniProtKB-KW"/>
</dbReference>
<keyword evidence="5" id="KW-0482">Metalloprotease</keyword>
<evidence type="ECO:0000256" key="5">
    <source>
        <dbReference type="ARBA" id="ARBA00023049"/>
    </source>
</evidence>
<evidence type="ECO:0000256" key="1">
    <source>
        <dbReference type="ARBA" id="ARBA00022670"/>
    </source>
</evidence>
<feature type="domain" description="JAB" evidence="7">
    <location>
        <begin position="93"/>
        <end position="188"/>
    </location>
</feature>
<gene>
    <name evidence="8" type="ORF">NSU_4627</name>
</gene>
<evidence type="ECO:0000259" key="7">
    <source>
        <dbReference type="Pfam" id="PF14464"/>
    </source>
</evidence>
<keyword evidence="3" id="KW-0378">Hydrolase</keyword>
<feature type="domain" description="DUF2016" evidence="6">
    <location>
        <begin position="7"/>
        <end position="86"/>
    </location>
</feature>
<dbReference type="Pfam" id="PF14464">
    <property type="entry name" value="Prok-JAB"/>
    <property type="match status" value="1"/>
</dbReference>
<dbReference type="InterPro" id="IPR018560">
    <property type="entry name" value="DUF2016"/>
</dbReference>
<dbReference type="Proteomes" id="UP000004030">
    <property type="component" value="Unassembled WGS sequence"/>
</dbReference>
<dbReference type="eggNOG" id="COG1310">
    <property type="taxonomic scope" value="Bacteria"/>
</dbReference>
<evidence type="ECO:0000256" key="2">
    <source>
        <dbReference type="ARBA" id="ARBA00022723"/>
    </source>
</evidence>
<dbReference type="PATRIC" id="fig|1088721.3.peg.4547"/>
<evidence type="ECO:0000259" key="6">
    <source>
        <dbReference type="Pfam" id="PF09436"/>
    </source>
</evidence>
<accession>G6EJV6</accession>
<sequence>MTMLADDPTAAALIAAAPCYPVPSTGRSPALDALRDGRAGHGLAVGKDGVMLILRRPWLALDAPLSPPFAAHIPYGSIGEPKADLRCGLIPGEHLAAILDHFRAALPNEAAAFILWNEASGEFAVNLPDVDEATPSRLVYRTPVLPPDWHMVCDIHSHGRGSAFFSATDDADDTHATKISLVVGRLDHPAGPVMAARLCAGGMFLAVPRSPFSGDVPCSLTSPSATIFPPSSTIARSGSCSWDAAAMELRC</sequence>
<comment type="caution">
    <text evidence="8">The sequence shown here is derived from an EMBL/GenBank/DDBJ whole genome shotgun (WGS) entry which is preliminary data.</text>
</comment>
<dbReference type="GO" id="GO:0046872">
    <property type="term" value="F:metal ion binding"/>
    <property type="evidence" value="ECO:0007669"/>
    <property type="project" value="UniProtKB-KW"/>
</dbReference>
<dbReference type="NCBIfam" id="TIGR03735">
    <property type="entry name" value="PRTRC_A"/>
    <property type="match status" value="1"/>
</dbReference>
<dbReference type="RefSeq" id="WP_007015534.1">
    <property type="nucleotide sequence ID" value="NZ_AGFM01000081.1"/>
</dbReference>
<dbReference type="AlphaFoldDB" id="G6EJV6"/>
<dbReference type="GO" id="GO:0006508">
    <property type="term" value="P:proteolysis"/>
    <property type="evidence" value="ECO:0007669"/>
    <property type="project" value="UniProtKB-KW"/>
</dbReference>
<organism evidence="8 9">
    <name type="scientific">Novosphingobium pentaromativorans US6-1</name>
    <dbReference type="NCBI Taxonomy" id="1088721"/>
    <lineage>
        <taxon>Bacteria</taxon>
        <taxon>Pseudomonadati</taxon>
        <taxon>Pseudomonadota</taxon>
        <taxon>Alphaproteobacteria</taxon>
        <taxon>Sphingomonadales</taxon>
        <taxon>Sphingomonadaceae</taxon>
        <taxon>Novosphingobium</taxon>
    </lineage>
</organism>
<evidence type="ECO:0000256" key="4">
    <source>
        <dbReference type="ARBA" id="ARBA00022833"/>
    </source>
</evidence>
<keyword evidence="9" id="KW-1185">Reference proteome</keyword>
<dbReference type="Gene3D" id="3.40.140.10">
    <property type="entry name" value="Cytidine Deaminase, domain 2"/>
    <property type="match status" value="1"/>
</dbReference>